<accession>A0ABD5PIR4</accession>
<dbReference type="RefSeq" id="WP_250142500.1">
    <property type="nucleotide sequence ID" value="NZ_JALIQP010000007.1"/>
</dbReference>
<organism evidence="1 2">
    <name type="scientific">Halosolutus amylolyticus</name>
    <dbReference type="NCBI Taxonomy" id="2932267"/>
    <lineage>
        <taxon>Archaea</taxon>
        <taxon>Methanobacteriati</taxon>
        <taxon>Methanobacteriota</taxon>
        <taxon>Stenosarchaea group</taxon>
        <taxon>Halobacteria</taxon>
        <taxon>Halobacteriales</taxon>
        <taxon>Natrialbaceae</taxon>
        <taxon>Halosolutus</taxon>
    </lineage>
</organism>
<keyword evidence="2" id="KW-1185">Reference proteome</keyword>
<dbReference type="InterPro" id="IPR058418">
    <property type="entry name" value="DUF8105"/>
</dbReference>
<dbReference type="Proteomes" id="UP001595898">
    <property type="component" value="Unassembled WGS sequence"/>
</dbReference>
<name>A0ABD5PIR4_9EURY</name>
<gene>
    <name evidence="1" type="ORF">ACFO5R_00740</name>
</gene>
<dbReference type="EMBL" id="JBHSFA010000001">
    <property type="protein sequence ID" value="MFC4540456.1"/>
    <property type="molecule type" value="Genomic_DNA"/>
</dbReference>
<comment type="caution">
    <text evidence="1">The sequence shown here is derived from an EMBL/GenBank/DDBJ whole genome shotgun (WGS) entry which is preliminary data.</text>
</comment>
<reference evidence="1 2" key="1">
    <citation type="journal article" date="2019" name="Int. J. Syst. Evol. Microbiol.">
        <title>The Global Catalogue of Microorganisms (GCM) 10K type strain sequencing project: providing services to taxonomists for standard genome sequencing and annotation.</title>
        <authorList>
            <consortium name="The Broad Institute Genomics Platform"/>
            <consortium name="The Broad Institute Genome Sequencing Center for Infectious Disease"/>
            <person name="Wu L."/>
            <person name="Ma J."/>
        </authorList>
    </citation>
    <scope>NUCLEOTIDE SEQUENCE [LARGE SCALE GENOMIC DNA]</scope>
    <source>
        <strain evidence="1 2">WLHS5</strain>
    </source>
</reference>
<dbReference type="Pfam" id="PF26407">
    <property type="entry name" value="DUF8105"/>
    <property type="match status" value="1"/>
</dbReference>
<dbReference type="AlphaFoldDB" id="A0ABD5PIR4"/>
<proteinExistence type="predicted"/>
<sequence length="117" mass="12837">MDCPACSGPVTLEVGPDQPLSASLTDVLLAADEDECIDVSRNCWNCGWQEIRQIRVESIDTTDGDEVAVKRASLIEEITDELAAIERLATLEDTLAEVRRQQRLEPSTDSTEDGTTE</sequence>
<evidence type="ECO:0000313" key="2">
    <source>
        <dbReference type="Proteomes" id="UP001595898"/>
    </source>
</evidence>
<evidence type="ECO:0000313" key="1">
    <source>
        <dbReference type="EMBL" id="MFC4540456.1"/>
    </source>
</evidence>
<protein>
    <submittedName>
        <fullName evidence="1">Uncharacterized protein</fullName>
    </submittedName>
</protein>